<dbReference type="EC" id="3.6.1.27" evidence="3"/>
<dbReference type="InterPro" id="IPR036938">
    <property type="entry name" value="PAP2/HPO_sf"/>
</dbReference>
<dbReference type="PANTHER" id="PTHR14969:SF13">
    <property type="entry name" value="AT30094P"/>
    <property type="match status" value="1"/>
</dbReference>
<dbReference type="OrthoDB" id="9789113at2"/>
<evidence type="ECO:0000313" key="3">
    <source>
        <dbReference type="EMBL" id="MBP2076650.1"/>
    </source>
</evidence>
<feature type="transmembrane region" description="Helical" evidence="1">
    <location>
        <begin position="58"/>
        <end position="76"/>
    </location>
</feature>
<dbReference type="EMBL" id="JAGGMB010000002">
    <property type="protein sequence ID" value="MBP2076650.1"/>
    <property type="molecule type" value="Genomic_DNA"/>
</dbReference>
<feature type="domain" description="Phosphatidic acid phosphatase type 2/haloperoxidase" evidence="2">
    <location>
        <begin position="86"/>
        <end position="196"/>
    </location>
</feature>
<accession>A0A9X0YPN7</accession>
<gene>
    <name evidence="3" type="ORF">J2Z64_000862</name>
</gene>
<protein>
    <submittedName>
        <fullName evidence="3">Undecaprenyl-diphosphatase</fullName>
        <ecNumber evidence="3">3.6.1.27</ecNumber>
    </submittedName>
</protein>
<feature type="transmembrane region" description="Helical" evidence="1">
    <location>
        <begin position="181"/>
        <end position="202"/>
    </location>
</feature>
<dbReference type="InterPro" id="IPR000326">
    <property type="entry name" value="PAP2/HPO"/>
</dbReference>
<dbReference type="PANTHER" id="PTHR14969">
    <property type="entry name" value="SPHINGOSINE-1-PHOSPHATE PHOSPHOHYDROLASE"/>
    <property type="match status" value="1"/>
</dbReference>
<keyword evidence="3" id="KW-0378">Hydrolase</keyword>
<name>A0A9X0YPN7_9BACI</name>
<dbReference type="GO" id="GO:0050380">
    <property type="term" value="F:undecaprenyl-diphosphatase activity"/>
    <property type="evidence" value="ECO:0007669"/>
    <property type="project" value="UniProtKB-EC"/>
</dbReference>
<dbReference type="Pfam" id="PF01569">
    <property type="entry name" value="PAP2"/>
    <property type="match status" value="1"/>
</dbReference>
<dbReference type="CDD" id="cd03392">
    <property type="entry name" value="PAP2_like_2"/>
    <property type="match status" value="1"/>
</dbReference>
<feature type="transmembrane region" description="Helical" evidence="1">
    <location>
        <begin position="83"/>
        <end position="101"/>
    </location>
</feature>
<dbReference type="AlphaFoldDB" id="A0A9X0YPN7"/>
<dbReference type="Gene3D" id="1.20.144.10">
    <property type="entry name" value="Phosphatidic acid phosphatase type 2/haloperoxidase"/>
    <property type="match status" value="2"/>
</dbReference>
<dbReference type="RefSeq" id="WP_149474532.1">
    <property type="nucleotide sequence ID" value="NZ_PIJY01000024.1"/>
</dbReference>
<evidence type="ECO:0000259" key="2">
    <source>
        <dbReference type="SMART" id="SM00014"/>
    </source>
</evidence>
<feature type="transmembrane region" description="Helical" evidence="1">
    <location>
        <begin position="157"/>
        <end position="175"/>
    </location>
</feature>
<evidence type="ECO:0000313" key="4">
    <source>
        <dbReference type="Proteomes" id="UP001138793"/>
    </source>
</evidence>
<dbReference type="Proteomes" id="UP001138793">
    <property type="component" value="Unassembled WGS sequence"/>
</dbReference>
<sequence>MPFFLMGLLFLLLFSIVAWGVYFESQWIAAFDSLWIERIQGTISERKTSFIKITTELGNMRLIIALTILLVIVLFFKRKYAEGLWFGSTILFCAAIAGKILKKAFDRDRPAFLQLIEKTNESFPSGHATGSTVFYGLIGLVLVLIVANIWMKFVVGFTTLVWIGFILVTRVYLGVHFPTDVIAGFFFGMAATLLSIGTYLIVQQPLQSLLRKLHLNDQSDTLIRSSN</sequence>
<evidence type="ECO:0000256" key="1">
    <source>
        <dbReference type="SAM" id="Phobius"/>
    </source>
</evidence>
<keyword evidence="1" id="KW-0812">Transmembrane</keyword>
<keyword evidence="1" id="KW-0472">Membrane</keyword>
<dbReference type="SMART" id="SM00014">
    <property type="entry name" value="acidPPc"/>
    <property type="match status" value="1"/>
</dbReference>
<dbReference type="SUPFAM" id="SSF48317">
    <property type="entry name" value="Acid phosphatase/Vanadium-dependent haloperoxidase"/>
    <property type="match status" value="1"/>
</dbReference>
<comment type="caution">
    <text evidence="3">The sequence shown here is derived from an EMBL/GenBank/DDBJ whole genome shotgun (WGS) entry which is preliminary data.</text>
</comment>
<keyword evidence="1" id="KW-1133">Transmembrane helix</keyword>
<organism evidence="3 4">
    <name type="scientific">Oceanobacillus polygoni</name>
    <dbReference type="NCBI Taxonomy" id="1235259"/>
    <lineage>
        <taxon>Bacteria</taxon>
        <taxon>Bacillati</taxon>
        <taxon>Bacillota</taxon>
        <taxon>Bacilli</taxon>
        <taxon>Bacillales</taxon>
        <taxon>Bacillaceae</taxon>
        <taxon>Oceanobacillus</taxon>
    </lineage>
</organism>
<proteinExistence type="predicted"/>
<feature type="transmembrane region" description="Helical" evidence="1">
    <location>
        <begin position="132"/>
        <end position="150"/>
    </location>
</feature>
<keyword evidence="4" id="KW-1185">Reference proteome</keyword>
<reference evidence="3" key="1">
    <citation type="submission" date="2021-03" db="EMBL/GenBank/DDBJ databases">
        <title>Genomic Encyclopedia of Type Strains, Phase IV (KMG-IV): sequencing the most valuable type-strain genomes for metagenomic binning, comparative biology and taxonomic classification.</title>
        <authorList>
            <person name="Goeker M."/>
        </authorList>
    </citation>
    <scope>NUCLEOTIDE SEQUENCE</scope>
    <source>
        <strain evidence="3">DSM 107338</strain>
    </source>
</reference>